<dbReference type="InterPro" id="IPR000531">
    <property type="entry name" value="Beta-barrel_TonB"/>
</dbReference>
<evidence type="ECO:0000256" key="3">
    <source>
        <dbReference type="ARBA" id="ARBA00022452"/>
    </source>
</evidence>
<dbReference type="Gene3D" id="2.170.130.10">
    <property type="entry name" value="TonB-dependent receptor, plug domain"/>
    <property type="match status" value="1"/>
</dbReference>
<protein>
    <recommendedName>
        <fullName evidence="17">TonB-dependent receptor</fullName>
    </recommendedName>
</protein>
<dbReference type="InterPro" id="IPR039426">
    <property type="entry name" value="TonB-dep_rcpt-like"/>
</dbReference>
<organism evidence="15 16">
    <name type="scientific">Robiginitalea biformata (strain ATCC BAA-864 / DSM 15991 / KCTC 12146 / HTCC2501)</name>
    <dbReference type="NCBI Taxonomy" id="313596"/>
    <lineage>
        <taxon>Bacteria</taxon>
        <taxon>Pseudomonadati</taxon>
        <taxon>Bacteroidota</taxon>
        <taxon>Flavobacteriia</taxon>
        <taxon>Flavobacteriales</taxon>
        <taxon>Flavobacteriaceae</taxon>
        <taxon>Robiginitalea</taxon>
    </lineage>
</organism>
<feature type="domain" description="TonB-dependent receptor plug" evidence="14">
    <location>
        <begin position="106"/>
        <end position="206"/>
    </location>
</feature>
<dbReference type="EMBL" id="CP001712">
    <property type="protein sequence ID" value="EAR15720.1"/>
    <property type="molecule type" value="Genomic_DNA"/>
</dbReference>
<keyword evidence="5" id="KW-0732">Signal</keyword>
<evidence type="ECO:0000256" key="11">
    <source>
        <dbReference type="RuleBase" id="RU003357"/>
    </source>
</evidence>
<keyword evidence="8" id="KW-0675">Receptor</keyword>
<keyword evidence="16" id="KW-1185">Reference proteome</keyword>
<feature type="compositionally biased region" description="Polar residues" evidence="12">
    <location>
        <begin position="518"/>
        <end position="527"/>
    </location>
</feature>
<evidence type="ECO:0000256" key="9">
    <source>
        <dbReference type="ARBA" id="ARBA00023237"/>
    </source>
</evidence>
<evidence type="ECO:0000256" key="6">
    <source>
        <dbReference type="ARBA" id="ARBA00023077"/>
    </source>
</evidence>
<keyword evidence="4 10" id="KW-0812">Transmembrane</keyword>
<dbReference type="GO" id="GO:0009279">
    <property type="term" value="C:cell outer membrane"/>
    <property type="evidence" value="ECO:0007669"/>
    <property type="project" value="UniProtKB-SubCell"/>
</dbReference>
<dbReference type="eggNOG" id="COG4771">
    <property type="taxonomic scope" value="Bacteria"/>
</dbReference>
<dbReference type="InterPro" id="IPR012910">
    <property type="entry name" value="Plug_dom"/>
</dbReference>
<dbReference type="GO" id="GO:0044718">
    <property type="term" value="P:siderophore transmembrane transport"/>
    <property type="evidence" value="ECO:0007669"/>
    <property type="project" value="TreeGrafter"/>
</dbReference>
<gene>
    <name evidence="15" type="ordered locus">RB2501_15369</name>
</gene>
<dbReference type="InterPro" id="IPR036942">
    <property type="entry name" value="Beta-barrel_TonB_sf"/>
</dbReference>
<evidence type="ECO:0000256" key="8">
    <source>
        <dbReference type="ARBA" id="ARBA00023170"/>
    </source>
</evidence>
<feature type="compositionally biased region" description="Acidic residues" evidence="12">
    <location>
        <begin position="365"/>
        <end position="379"/>
    </location>
</feature>
<dbReference type="HOGENOM" id="CLU_008287_10_0_10"/>
<evidence type="ECO:0000256" key="2">
    <source>
        <dbReference type="ARBA" id="ARBA00022448"/>
    </source>
</evidence>
<comment type="subcellular location">
    <subcellularLocation>
        <location evidence="1 10">Cell outer membrane</location>
        <topology evidence="1 10">Multi-pass membrane protein</topology>
    </subcellularLocation>
</comment>
<evidence type="ECO:0000259" key="14">
    <source>
        <dbReference type="Pfam" id="PF07715"/>
    </source>
</evidence>
<dbReference type="InterPro" id="IPR008969">
    <property type="entry name" value="CarboxyPept-like_regulatory"/>
</dbReference>
<evidence type="ECO:0000313" key="15">
    <source>
        <dbReference type="EMBL" id="EAR15720.1"/>
    </source>
</evidence>
<feature type="region of interest" description="Disordered" evidence="12">
    <location>
        <begin position="518"/>
        <end position="537"/>
    </location>
</feature>
<evidence type="ECO:0000256" key="7">
    <source>
        <dbReference type="ARBA" id="ARBA00023136"/>
    </source>
</evidence>
<dbReference type="GO" id="GO:0015344">
    <property type="term" value="F:siderophore uptake transmembrane transporter activity"/>
    <property type="evidence" value="ECO:0007669"/>
    <property type="project" value="TreeGrafter"/>
</dbReference>
<evidence type="ECO:0000256" key="10">
    <source>
        <dbReference type="PROSITE-ProRule" id="PRU01360"/>
    </source>
</evidence>
<dbReference type="Pfam" id="PF13715">
    <property type="entry name" value="CarbopepD_reg_2"/>
    <property type="match status" value="1"/>
</dbReference>
<comment type="similarity">
    <text evidence="10 11">Belongs to the TonB-dependent receptor family.</text>
</comment>
<dbReference type="PROSITE" id="PS52016">
    <property type="entry name" value="TONB_DEPENDENT_REC_3"/>
    <property type="match status" value="1"/>
</dbReference>
<dbReference type="PANTHER" id="PTHR30069:SF29">
    <property type="entry name" value="HEMOGLOBIN AND HEMOGLOBIN-HAPTOGLOBIN-BINDING PROTEIN 1-RELATED"/>
    <property type="match status" value="1"/>
</dbReference>
<dbReference type="AlphaFoldDB" id="A4CLH1"/>
<evidence type="ECO:0000313" key="16">
    <source>
        <dbReference type="Proteomes" id="UP000009049"/>
    </source>
</evidence>
<sequence length="742" mass="81706">MLHAQHELQGRVLDASDNAPLEQATVYFPQLENGVITDTDGNFHIRQLPEGTYKLVVSMIGYAAFTQSITLGENNPSLTIRLRPSAIEMEEVIVSTPFHKLQRENVMKVEQAPLAEIRKNGSPTLAEGLRQIAGVETVSTGVGIGKPVIRGLSSNRVLVYTQGIRMENQQFGDEHGLGISDAGIESVEVIKGPASLLYGSDALGGVLYLNPQRYAPAGTAQADATALYFGNTSGVAANAGAGVSGEKWKFLARLARASHADYQDGGDTRITNSRFSEWDLKTGVGYASGRFKNDLRYNYNRSEPGIPEEIGVQGTDRTPLLPYQEIESHILSNTTEFFMKNSSLKVILGYVGNSRLEFEDHEEHAGEEDGEEHAEEEHGEEGPSLDMQLNTLNYNLQYQFSPSGDSWQTVVGLQGMWQENSNAGEEILVPDARTVDVGLMATSHVHFEKSDLQLGLRYDRRQIDSDAFGTPGESEYIGPLDRSFNSFNAAAGYRIDIAPRVIGRLNLASGFRAPNLSELGSNGTHSGANRFEIGNPDLENERNVQADLSLEYKGEHFELGINGFHNRIRDFIFIAPTGNTVEGDPEFQYRQQDATLYGGEAVFHLHPHPLDWLHLQSNVAVVIGELDSGTPLPLIPPVNWRNTLRVEWDKISSNLENFYGFLGLETYFRQGRPGDFETETPAYNLVHAGLGTRLPLFGNPLDIRIAANNLLDTKYIAHLSRIKADGINNMGRNISLGLSMTL</sequence>
<keyword evidence="6 11" id="KW-0798">TonB box</keyword>
<dbReference type="KEGG" id="rbi:RB2501_15369"/>
<reference evidence="15 16" key="1">
    <citation type="journal article" date="2009" name="J. Bacteriol.">
        <title>Complete genome sequence of Robiginitalea biformata HTCC2501.</title>
        <authorList>
            <person name="Oh H.M."/>
            <person name="Giovannoni S.J."/>
            <person name="Lee K."/>
            <person name="Ferriera S."/>
            <person name="Johnson J."/>
            <person name="Cho J.C."/>
        </authorList>
    </citation>
    <scope>NUCLEOTIDE SEQUENCE [LARGE SCALE GENOMIC DNA]</scope>
    <source>
        <strain evidence="16">ATCC BAA-864 / HTCC2501 / KCTC 12146</strain>
    </source>
</reference>
<evidence type="ECO:0008006" key="17">
    <source>
        <dbReference type="Google" id="ProtNLM"/>
    </source>
</evidence>
<dbReference type="Gene3D" id="2.40.170.20">
    <property type="entry name" value="TonB-dependent receptor, beta-barrel domain"/>
    <property type="match status" value="1"/>
</dbReference>
<dbReference type="PANTHER" id="PTHR30069">
    <property type="entry name" value="TONB-DEPENDENT OUTER MEMBRANE RECEPTOR"/>
    <property type="match status" value="1"/>
</dbReference>
<evidence type="ECO:0000256" key="1">
    <source>
        <dbReference type="ARBA" id="ARBA00004571"/>
    </source>
</evidence>
<dbReference type="SUPFAM" id="SSF49464">
    <property type="entry name" value="Carboxypeptidase regulatory domain-like"/>
    <property type="match status" value="1"/>
</dbReference>
<evidence type="ECO:0000256" key="12">
    <source>
        <dbReference type="SAM" id="MobiDB-lite"/>
    </source>
</evidence>
<evidence type="ECO:0000259" key="13">
    <source>
        <dbReference type="Pfam" id="PF00593"/>
    </source>
</evidence>
<name>A4CLH1_ROBBH</name>
<dbReference type="Pfam" id="PF07715">
    <property type="entry name" value="Plug"/>
    <property type="match status" value="1"/>
</dbReference>
<dbReference type="Gene3D" id="2.60.40.1120">
    <property type="entry name" value="Carboxypeptidase-like, regulatory domain"/>
    <property type="match status" value="1"/>
</dbReference>
<keyword evidence="2 10" id="KW-0813">Transport</keyword>
<accession>A4CLH1</accession>
<dbReference type="Proteomes" id="UP000009049">
    <property type="component" value="Chromosome"/>
</dbReference>
<keyword evidence="9 10" id="KW-0998">Cell outer membrane</keyword>
<proteinExistence type="inferred from homology"/>
<evidence type="ECO:0000256" key="4">
    <source>
        <dbReference type="ARBA" id="ARBA00022692"/>
    </source>
</evidence>
<keyword evidence="3 10" id="KW-1134">Transmembrane beta strand</keyword>
<dbReference type="STRING" id="313596.RB2501_15369"/>
<feature type="domain" description="TonB-dependent receptor-like beta-barrel" evidence="13">
    <location>
        <begin position="235"/>
        <end position="710"/>
    </location>
</feature>
<dbReference type="SUPFAM" id="SSF56935">
    <property type="entry name" value="Porins"/>
    <property type="match status" value="1"/>
</dbReference>
<dbReference type="InterPro" id="IPR037066">
    <property type="entry name" value="Plug_dom_sf"/>
</dbReference>
<evidence type="ECO:0000256" key="5">
    <source>
        <dbReference type="ARBA" id="ARBA00022729"/>
    </source>
</evidence>
<feature type="region of interest" description="Disordered" evidence="12">
    <location>
        <begin position="361"/>
        <end position="386"/>
    </location>
</feature>
<keyword evidence="7 10" id="KW-0472">Membrane</keyword>
<dbReference type="Pfam" id="PF00593">
    <property type="entry name" value="TonB_dep_Rec_b-barrel"/>
    <property type="match status" value="1"/>
</dbReference>